<comment type="caution">
    <text evidence="1">The sequence shown here is derived from an EMBL/GenBank/DDBJ whole genome shotgun (WGS) entry which is preliminary data.</text>
</comment>
<dbReference type="InterPro" id="IPR054182">
    <property type="entry name" value="DUF6889"/>
</dbReference>
<dbReference type="Pfam" id="PF21822">
    <property type="entry name" value="Phage_TAC_15"/>
    <property type="match status" value="1"/>
</dbReference>
<dbReference type="InterPro" id="IPR049156">
    <property type="entry name" value="Phage_chap_TAC_15-like"/>
</dbReference>
<accession>W1F673</accession>
<sequence length="213" mass="23985">MEFEIKGVKYRAAKLSVFDQLKVTRKLLPVLAGMMSDFGSIRSRLPADGKIDTVKFEQLKPVFETMLPRIAEELSSLTEDDTDAIIHPCLAVVSRRHMDGWVPVFTQGELMFDDIDLLVMLQLVARVVANSLGNFFAYIPYQHDAEPATGLTFNSLPDGLSYLLNPVDAGLIPYTALKDGSVDLYDIALLNDHLAVKADNQRRIEKWREDNER</sequence>
<name>W1F673_ECOLX</name>
<dbReference type="AlphaFoldDB" id="W1F673"/>
<reference evidence="1 2" key="1">
    <citation type="submission" date="2013-10" db="EMBL/GenBank/DDBJ databases">
        <title>Antibiotic resistance diversity of beta-lactamase producers in the General Hospital Vienna.</title>
        <authorList>
            <person name="Barisic I."/>
            <person name="Mitteregger D."/>
            <person name="Hirschl A.M."/>
            <person name="Noehammer C."/>
            <person name="Wiesinger-Mayr H."/>
        </authorList>
    </citation>
    <scope>NUCLEOTIDE SEQUENCE [LARGE SCALE GENOMIC DNA]</scope>
    <source>
        <strain evidence="1 2">ISC7</strain>
    </source>
</reference>
<evidence type="ECO:0000313" key="2">
    <source>
        <dbReference type="Proteomes" id="UP000019199"/>
    </source>
</evidence>
<proteinExistence type="predicted"/>
<dbReference type="Proteomes" id="UP000019199">
    <property type="component" value="Unassembled WGS sequence"/>
</dbReference>
<evidence type="ECO:0000313" key="1">
    <source>
        <dbReference type="EMBL" id="CDL28562.1"/>
    </source>
</evidence>
<dbReference type="Pfam" id="PF21829">
    <property type="entry name" value="DUF6889"/>
    <property type="match status" value="1"/>
</dbReference>
<dbReference type="EMBL" id="CBWN010000134">
    <property type="protein sequence ID" value="CDL28562.1"/>
    <property type="molecule type" value="Genomic_DNA"/>
</dbReference>
<protein>
    <submittedName>
        <fullName evidence="1">Bacteriophage protein</fullName>
    </submittedName>
</protein>
<organism evidence="1 2">
    <name type="scientific">Escherichia coli ISC7</name>
    <dbReference type="NCBI Taxonomy" id="1432555"/>
    <lineage>
        <taxon>Bacteria</taxon>
        <taxon>Pseudomonadati</taxon>
        <taxon>Pseudomonadota</taxon>
        <taxon>Gammaproteobacteria</taxon>
        <taxon>Enterobacterales</taxon>
        <taxon>Enterobacteriaceae</taxon>
        <taxon>Escherichia</taxon>
    </lineage>
</organism>